<comment type="caution">
    <text evidence="1">The sequence shown here is derived from an EMBL/GenBank/DDBJ whole genome shotgun (WGS) entry which is preliminary data.</text>
</comment>
<accession>A0A5C4L9G3</accession>
<dbReference type="OrthoDB" id="7873969at2"/>
<evidence type="ECO:0000313" key="2">
    <source>
        <dbReference type="Proteomes" id="UP000305267"/>
    </source>
</evidence>
<dbReference type="EMBL" id="VDDA01000036">
    <property type="protein sequence ID" value="TNC07348.1"/>
    <property type="molecule type" value="Genomic_DNA"/>
</dbReference>
<gene>
    <name evidence="1" type="ORF">FF100_32655</name>
</gene>
<dbReference type="SUPFAM" id="SSF56349">
    <property type="entry name" value="DNA breaking-rejoining enzymes"/>
    <property type="match status" value="1"/>
</dbReference>
<dbReference type="Proteomes" id="UP000305267">
    <property type="component" value="Unassembled WGS sequence"/>
</dbReference>
<protein>
    <submittedName>
        <fullName evidence="1">Uncharacterized protein</fullName>
    </submittedName>
</protein>
<keyword evidence="2" id="KW-1185">Reference proteome</keyword>
<sequence length="93" mass="10469">MPLDRLDRPFMVGLRNKAYATYKRRFANYVVQVLSRACGIGIGLGLLTENPVDHVEKVRKATGETSLNRPCGPRRSATRCLPSYRCRCGARSR</sequence>
<dbReference type="RefSeq" id="WP_139040198.1">
    <property type="nucleotide sequence ID" value="NZ_VDDA01000036.1"/>
</dbReference>
<name>A0A5C4L9G3_9HYPH</name>
<evidence type="ECO:0000313" key="1">
    <source>
        <dbReference type="EMBL" id="TNC07348.1"/>
    </source>
</evidence>
<dbReference type="AlphaFoldDB" id="A0A5C4L9G3"/>
<proteinExistence type="predicted"/>
<organism evidence="1 2">
    <name type="scientific">Methylobacterium terricola</name>
    <dbReference type="NCBI Taxonomy" id="2583531"/>
    <lineage>
        <taxon>Bacteria</taxon>
        <taxon>Pseudomonadati</taxon>
        <taxon>Pseudomonadota</taxon>
        <taxon>Alphaproteobacteria</taxon>
        <taxon>Hyphomicrobiales</taxon>
        <taxon>Methylobacteriaceae</taxon>
        <taxon>Methylobacterium</taxon>
    </lineage>
</organism>
<dbReference type="GO" id="GO:0003677">
    <property type="term" value="F:DNA binding"/>
    <property type="evidence" value="ECO:0007669"/>
    <property type="project" value="InterPro"/>
</dbReference>
<dbReference type="InterPro" id="IPR011010">
    <property type="entry name" value="DNA_brk_join_enz"/>
</dbReference>
<reference evidence="1 2" key="1">
    <citation type="submission" date="2019-06" db="EMBL/GenBank/DDBJ databases">
        <title>Genome of Methylobacterium sp. 17Sr1-39.</title>
        <authorList>
            <person name="Seo T."/>
        </authorList>
    </citation>
    <scope>NUCLEOTIDE SEQUENCE [LARGE SCALE GENOMIC DNA]</scope>
    <source>
        <strain evidence="1 2">17Sr1-39</strain>
    </source>
</reference>